<name>A0ABW9U6I9_9BACL</name>
<keyword evidence="2" id="KW-1185">Reference proteome</keyword>
<proteinExistence type="predicted"/>
<reference evidence="1 2" key="1">
    <citation type="submission" date="2019-12" db="EMBL/GenBank/DDBJ databases">
        <authorList>
            <person name="Huq M.A."/>
        </authorList>
    </citation>
    <scope>NUCLEOTIDE SEQUENCE [LARGE SCALE GENOMIC DNA]</scope>
    <source>
        <strain evidence="1 2">MAH-34</strain>
    </source>
</reference>
<comment type="caution">
    <text evidence="1">The sequence shown here is derived from an EMBL/GenBank/DDBJ whole genome shotgun (WGS) entry which is preliminary data.</text>
</comment>
<dbReference type="Proteomes" id="UP000467637">
    <property type="component" value="Unassembled WGS sequence"/>
</dbReference>
<sequence>MKLVNKIEVASMKSEYCKVEHHNIVIDDIPLDILLHNYYPENHLLGMIPTIIDWIDNPKEKELIKERFNSAESEFVLPILMCPDDCDLWCTVIVADVIKADGFITWKHIGFDKSTREELLQGYESLGTKVDWLDKIPPMIFEESQYIAQLSKIYD</sequence>
<evidence type="ECO:0000313" key="1">
    <source>
        <dbReference type="EMBL" id="MVQ35032.1"/>
    </source>
</evidence>
<accession>A0ABW9U6I9</accession>
<protein>
    <submittedName>
        <fullName evidence="1">Uncharacterized protein</fullName>
    </submittedName>
</protein>
<dbReference type="RefSeq" id="WP_181646252.1">
    <property type="nucleotide sequence ID" value="NZ_WSEM01000008.1"/>
</dbReference>
<gene>
    <name evidence="1" type="ORF">GON05_10230</name>
</gene>
<evidence type="ECO:0000313" key="2">
    <source>
        <dbReference type="Proteomes" id="UP000467637"/>
    </source>
</evidence>
<dbReference type="EMBL" id="WSEM01000008">
    <property type="protein sequence ID" value="MVQ35032.1"/>
    <property type="molecule type" value="Genomic_DNA"/>
</dbReference>
<organism evidence="1 2">
    <name type="scientific">Paenibacillus anseongense</name>
    <dbReference type="NCBI Taxonomy" id="2682845"/>
    <lineage>
        <taxon>Bacteria</taxon>
        <taxon>Bacillati</taxon>
        <taxon>Bacillota</taxon>
        <taxon>Bacilli</taxon>
        <taxon>Bacillales</taxon>
        <taxon>Paenibacillaceae</taxon>
        <taxon>Paenibacillus</taxon>
    </lineage>
</organism>